<name>A0A1T5AKC7_9SPHI</name>
<evidence type="ECO:0000259" key="1">
    <source>
        <dbReference type="Pfam" id="PF16242"/>
    </source>
</evidence>
<reference evidence="3" key="1">
    <citation type="submission" date="2017-02" db="EMBL/GenBank/DDBJ databases">
        <authorList>
            <person name="Varghese N."/>
            <person name="Submissions S."/>
        </authorList>
    </citation>
    <scope>NUCLEOTIDE SEQUENCE [LARGE SCALE GENOMIC DNA]</scope>
    <source>
        <strain evidence="3">DSM 22385</strain>
    </source>
</reference>
<dbReference type="PANTHER" id="PTHR34818">
    <property type="entry name" value="PROTEIN BLI-3"/>
    <property type="match status" value="1"/>
</dbReference>
<feature type="domain" description="General stress protein FMN-binding split barrel" evidence="1">
    <location>
        <begin position="15"/>
        <end position="164"/>
    </location>
</feature>
<evidence type="ECO:0000313" key="3">
    <source>
        <dbReference type="Proteomes" id="UP000189981"/>
    </source>
</evidence>
<dbReference type="InterPro" id="IPR052917">
    <property type="entry name" value="Stress-Dev_Protein"/>
</dbReference>
<dbReference type="OrthoDB" id="1432662at2"/>
<dbReference type="PANTHER" id="PTHR34818:SF1">
    <property type="entry name" value="PROTEIN BLI-3"/>
    <property type="match status" value="1"/>
</dbReference>
<evidence type="ECO:0000313" key="2">
    <source>
        <dbReference type="EMBL" id="SKB35396.1"/>
    </source>
</evidence>
<dbReference type="Proteomes" id="UP000189981">
    <property type="component" value="Unassembled WGS sequence"/>
</dbReference>
<dbReference type="Gene3D" id="2.30.110.10">
    <property type="entry name" value="Electron Transport, Fmn-binding Protein, Chain A"/>
    <property type="match status" value="1"/>
</dbReference>
<dbReference type="RefSeq" id="WP_079701368.1">
    <property type="nucleotide sequence ID" value="NZ_FUYR01000001.1"/>
</dbReference>
<dbReference type="Pfam" id="PF16242">
    <property type="entry name" value="Pyrid_ox_like"/>
    <property type="match status" value="1"/>
</dbReference>
<proteinExistence type="predicted"/>
<dbReference type="InterPro" id="IPR012349">
    <property type="entry name" value="Split_barrel_FMN-bd"/>
</dbReference>
<organism evidence="2 3">
    <name type="scientific">Daejeonella lutea</name>
    <dbReference type="NCBI Taxonomy" id="572036"/>
    <lineage>
        <taxon>Bacteria</taxon>
        <taxon>Pseudomonadati</taxon>
        <taxon>Bacteroidota</taxon>
        <taxon>Sphingobacteriia</taxon>
        <taxon>Sphingobacteriales</taxon>
        <taxon>Sphingobacteriaceae</taxon>
        <taxon>Daejeonella</taxon>
    </lineage>
</organism>
<dbReference type="InterPro" id="IPR038725">
    <property type="entry name" value="YdaG_split_barrel_FMN-bd"/>
</dbReference>
<protein>
    <submittedName>
        <fullName evidence="2">General stress protein 26</fullName>
    </submittedName>
</protein>
<gene>
    <name evidence="2" type="ORF">SAMN05661099_0820</name>
</gene>
<accession>A0A1T5AKC7</accession>
<sequence>MEHAEDHLKNLEGPEAKAKLKELVEKAENCFFCSGIKTGLPFSTRPMSEQLVDEDGSIWFLSRKDSGKNAEIAEDPFVQLLFQADKHTGYISIYGIAETIDDQQKIDELWQPMFKVWFEKGKNDPMISLIKVDPTQGYYWDTKHGKAVAFLKIAVSLVTGKAMDDSVEGRLDVS</sequence>
<keyword evidence="3" id="KW-1185">Reference proteome</keyword>
<dbReference type="STRING" id="572036.SAMN05661099_0820"/>
<dbReference type="SUPFAM" id="SSF50475">
    <property type="entry name" value="FMN-binding split barrel"/>
    <property type="match status" value="1"/>
</dbReference>
<dbReference type="AlphaFoldDB" id="A0A1T5AKC7"/>
<dbReference type="EMBL" id="FUYR01000001">
    <property type="protein sequence ID" value="SKB35396.1"/>
    <property type="molecule type" value="Genomic_DNA"/>
</dbReference>